<evidence type="ECO:0000313" key="1">
    <source>
        <dbReference type="EMBL" id="BCZ85048.1"/>
    </source>
</evidence>
<accession>A0ABM7U119</accession>
<keyword evidence="2" id="KW-1185">Reference proteome</keyword>
<dbReference type="Proteomes" id="UP001319874">
    <property type="component" value="Chromosome 4"/>
</dbReference>
<protein>
    <recommendedName>
        <fullName evidence="3">HEPN domain-containing protein</fullName>
    </recommendedName>
</protein>
<dbReference type="EMBL" id="AP024958">
    <property type="protein sequence ID" value="BCZ85048.1"/>
    <property type="molecule type" value="Genomic_DNA"/>
</dbReference>
<evidence type="ECO:0008006" key="3">
    <source>
        <dbReference type="Google" id="ProtNLM"/>
    </source>
</evidence>
<name>A0ABM7U119_9BURK</name>
<sequence>MRPGSLSMTSQTCHRIDLAREQLEMALDAFLERHRFASAITLASAAERVLGQALLNKGQQAGVDWKFDAADLAHTKLHGRPLDRKTFNDADNCVANALRHFDKADAPDFEADLEEAACWMLVRACENAHRLGLTVQGFDAFNDWFYQHTVGV</sequence>
<gene>
    <name evidence="1" type="ORF">PTKU64_87230</name>
</gene>
<proteinExistence type="predicted"/>
<reference evidence="1 2" key="1">
    <citation type="journal article" date="2022" name="Front. Microbiol.">
        <title>Identification and characterization of a novel class of self-sufficient cytochrome P450 hydroxylase involved in cyclohexanecarboxylate degradation in Paraburkholderia terrae strain KU-64.</title>
        <authorList>
            <person name="Yamamoto T."/>
            <person name="Hasegawa Y."/>
            <person name="Iwaki H."/>
        </authorList>
    </citation>
    <scope>NUCLEOTIDE SEQUENCE [LARGE SCALE GENOMIC DNA]</scope>
    <source>
        <strain evidence="1 2">KU-64</strain>
    </source>
</reference>
<organism evidence="1 2">
    <name type="scientific">Paraburkholderia terrae</name>
    <dbReference type="NCBI Taxonomy" id="311230"/>
    <lineage>
        <taxon>Bacteria</taxon>
        <taxon>Pseudomonadati</taxon>
        <taxon>Pseudomonadota</taxon>
        <taxon>Betaproteobacteria</taxon>
        <taxon>Burkholderiales</taxon>
        <taxon>Burkholderiaceae</taxon>
        <taxon>Paraburkholderia</taxon>
    </lineage>
</organism>
<evidence type="ECO:0000313" key="2">
    <source>
        <dbReference type="Proteomes" id="UP001319874"/>
    </source>
</evidence>